<feature type="non-terminal residue" evidence="2">
    <location>
        <position position="131"/>
    </location>
</feature>
<dbReference type="OrthoDB" id="683049at2759"/>
<sequence>MFDYITNNGVDPSPPAPESPKNGVAHSPPAPSGLPSAADSPMNGVDHSPVTANGLPSAPDSPMNGVDYSLQATHGLPYDTQEIAMNGANLDGSDNNAEDNDDAHRESVLQYTSNRRKKRPIHVIASKKNKK</sequence>
<name>A0A1E5WER0_9POAL</name>
<dbReference type="EMBL" id="LWDX02010824">
    <property type="protein sequence ID" value="OEL35855.1"/>
    <property type="molecule type" value="Genomic_DNA"/>
</dbReference>
<reference evidence="2 3" key="1">
    <citation type="submission" date="2016-09" db="EMBL/GenBank/DDBJ databases">
        <title>The draft genome of Dichanthelium oligosanthes: A C3 panicoid grass species.</title>
        <authorList>
            <person name="Studer A.J."/>
            <person name="Schnable J.C."/>
            <person name="Brutnell T.P."/>
        </authorList>
    </citation>
    <scope>NUCLEOTIDE SEQUENCE [LARGE SCALE GENOMIC DNA]</scope>
    <source>
        <strain evidence="3">cv. Kellogg 1175</strain>
        <tissue evidence="2">Leaf</tissue>
    </source>
</reference>
<dbReference type="Proteomes" id="UP000095767">
    <property type="component" value="Unassembled WGS sequence"/>
</dbReference>
<feature type="region of interest" description="Disordered" evidence="1">
    <location>
        <begin position="1"/>
        <end position="74"/>
    </location>
</feature>
<evidence type="ECO:0000256" key="1">
    <source>
        <dbReference type="SAM" id="MobiDB-lite"/>
    </source>
</evidence>
<organism evidence="2 3">
    <name type="scientific">Dichanthelium oligosanthes</name>
    <dbReference type="NCBI Taxonomy" id="888268"/>
    <lineage>
        <taxon>Eukaryota</taxon>
        <taxon>Viridiplantae</taxon>
        <taxon>Streptophyta</taxon>
        <taxon>Embryophyta</taxon>
        <taxon>Tracheophyta</taxon>
        <taxon>Spermatophyta</taxon>
        <taxon>Magnoliopsida</taxon>
        <taxon>Liliopsida</taxon>
        <taxon>Poales</taxon>
        <taxon>Poaceae</taxon>
        <taxon>PACMAD clade</taxon>
        <taxon>Panicoideae</taxon>
        <taxon>Panicodae</taxon>
        <taxon>Paniceae</taxon>
        <taxon>Dichantheliinae</taxon>
        <taxon>Dichanthelium</taxon>
    </lineage>
</organism>
<gene>
    <name evidence="2" type="ORF">BAE44_0003128</name>
</gene>
<protein>
    <submittedName>
        <fullName evidence="2">Uncharacterized protein</fullName>
    </submittedName>
</protein>
<keyword evidence="3" id="KW-1185">Reference proteome</keyword>
<proteinExistence type="predicted"/>
<feature type="compositionally biased region" description="Basic residues" evidence="1">
    <location>
        <begin position="114"/>
        <end position="131"/>
    </location>
</feature>
<accession>A0A1E5WER0</accession>
<evidence type="ECO:0000313" key="2">
    <source>
        <dbReference type="EMBL" id="OEL35855.1"/>
    </source>
</evidence>
<dbReference type="AlphaFoldDB" id="A0A1E5WER0"/>
<feature type="compositionally biased region" description="Polar residues" evidence="1">
    <location>
        <begin position="1"/>
        <end position="10"/>
    </location>
</feature>
<evidence type="ECO:0000313" key="3">
    <source>
        <dbReference type="Proteomes" id="UP000095767"/>
    </source>
</evidence>
<comment type="caution">
    <text evidence="2">The sequence shown here is derived from an EMBL/GenBank/DDBJ whole genome shotgun (WGS) entry which is preliminary data.</text>
</comment>
<feature type="region of interest" description="Disordered" evidence="1">
    <location>
        <begin position="86"/>
        <end position="131"/>
    </location>
</feature>